<dbReference type="InterPro" id="IPR036397">
    <property type="entry name" value="RNaseH_sf"/>
</dbReference>
<comment type="caution">
    <text evidence="3">The sequence shown here is derived from an EMBL/GenBank/DDBJ whole genome shotgun (WGS) entry which is preliminary data.</text>
</comment>
<protein>
    <submittedName>
        <fullName evidence="3">Reverse transcriptase domain-containing protein</fullName>
    </submittedName>
</protein>
<dbReference type="SUPFAM" id="SSF56672">
    <property type="entry name" value="DNA/RNA polymerases"/>
    <property type="match status" value="1"/>
</dbReference>
<name>A0ABQ4X073_9ASTR</name>
<gene>
    <name evidence="3" type="ORF">Tco_0653311</name>
</gene>
<dbReference type="Pfam" id="PF17919">
    <property type="entry name" value="RT_RNaseH_2"/>
    <property type="match status" value="1"/>
</dbReference>
<dbReference type="PANTHER" id="PTHR34072">
    <property type="entry name" value="ENZYMATIC POLYPROTEIN-RELATED"/>
    <property type="match status" value="1"/>
</dbReference>
<dbReference type="InterPro" id="IPR041577">
    <property type="entry name" value="RT_RNaseH_2"/>
</dbReference>
<feature type="compositionally biased region" description="Basic and acidic residues" evidence="1">
    <location>
        <begin position="289"/>
        <end position="299"/>
    </location>
</feature>
<sequence length="308" mass="34482">MAIRISKSGIEVDKAKVDVIAKLPTTTVERFAFLECIREAFETLKIKLTHAPILVAPDWDLPFEIMCDASDFTVGAVLGQRQEAFDILKACHNVTHRGHYGANTPLKKSSIQVMLKYGVTHRLSTAYHPQTSGQVEVSNRAAYKEPQRCTPYKLVYGKACHLPIELEHKAYWALKHTNFDIRTAVESMKSLAAHSSVIDTSLPFSSENEVKVFNHDDLSIEEKSPQSSSHCDSKAFQLSSDSPMLILGANTPHLSDCPDCEGSRVLSFVYSIIRVSHPQLHFGNPETDIQEKEQKESQTKNKHYPSTE</sequence>
<dbReference type="SUPFAM" id="SSF53098">
    <property type="entry name" value="Ribonuclease H-like"/>
    <property type="match status" value="1"/>
</dbReference>
<keyword evidence="4" id="KW-1185">Reference proteome</keyword>
<dbReference type="PANTHER" id="PTHR34072:SF57">
    <property type="entry name" value="RNA-DIRECTED DNA POLYMERASE"/>
    <property type="match status" value="1"/>
</dbReference>
<reference evidence="3" key="1">
    <citation type="journal article" date="2022" name="Int. J. Mol. Sci.">
        <title>Draft Genome of Tanacetum Coccineum: Genomic Comparison of Closely Related Tanacetum-Family Plants.</title>
        <authorList>
            <person name="Yamashiro T."/>
            <person name="Shiraishi A."/>
            <person name="Nakayama K."/>
            <person name="Satake H."/>
        </authorList>
    </citation>
    <scope>NUCLEOTIDE SEQUENCE</scope>
</reference>
<feature type="domain" description="Reverse transcriptase/retrotransposon-derived protein RNase H-like" evidence="2">
    <location>
        <begin position="38"/>
        <end position="83"/>
    </location>
</feature>
<evidence type="ECO:0000256" key="1">
    <source>
        <dbReference type="SAM" id="MobiDB-lite"/>
    </source>
</evidence>
<dbReference type="EMBL" id="BQNB010009085">
    <property type="protein sequence ID" value="GJS58527.1"/>
    <property type="molecule type" value="Genomic_DNA"/>
</dbReference>
<accession>A0ABQ4X073</accession>
<dbReference type="GO" id="GO:0003964">
    <property type="term" value="F:RNA-directed DNA polymerase activity"/>
    <property type="evidence" value="ECO:0007669"/>
    <property type="project" value="UniProtKB-KW"/>
</dbReference>
<dbReference type="InterPro" id="IPR043502">
    <property type="entry name" value="DNA/RNA_pol_sf"/>
</dbReference>
<keyword evidence="3" id="KW-0695">RNA-directed DNA polymerase</keyword>
<evidence type="ECO:0000313" key="3">
    <source>
        <dbReference type="EMBL" id="GJS58527.1"/>
    </source>
</evidence>
<organism evidence="3 4">
    <name type="scientific">Tanacetum coccineum</name>
    <dbReference type="NCBI Taxonomy" id="301880"/>
    <lineage>
        <taxon>Eukaryota</taxon>
        <taxon>Viridiplantae</taxon>
        <taxon>Streptophyta</taxon>
        <taxon>Embryophyta</taxon>
        <taxon>Tracheophyta</taxon>
        <taxon>Spermatophyta</taxon>
        <taxon>Magnoliopsida</taxon>
        <taxon>eudicotyledons</taxon>
        <taxon>Gunneridae</taxon>
        <taxon>Pentapetalae</taxon>
        <taxon>asterids</taxon>
        <taxon>campanulids</taxon>
        <taxon>Asterales</taxon>
        <taxon>Asteraceae</taxon>
        <taxon>Asteroideae</taxon>
        <taxon>Anthemideae</taxon>
        <taxon>Anthemidinae</taxon>
        <taxon>Tanacetum</taxon>
    </lineage>
</organism>
<dbReference type="Gene3D" id="3.30.420.10">
    <property type="entry name" value="Ribonuclease H-like superfamily/Ribonuclease H"/>
    <property type="match status" value="1"/>
</dbReference>
<reference evidence="3" key="2">
    <citation type="submission" date="2022-01" db="EMBL/GenBank/DDBJ databases">
        <authorList>
            <person name="Yamashiro T."/>
            <person name="Shiraishi A."/>
            <person name="Satake H."/>
            <person name="Nakayama K."/>
        </authorList>
    </citation>
    <scope>NUCLEOTIDE SEQUENCE</scope>
</reference>
<keyword evidence="3" id="KW-0808">Transferase</keyword>
<dbReference type="Proteomes" id="UP001151760">
    <property type="component" value="Unassembled WGS sequence"/>
</dbReference>
<dbReference type="InterPro" id="IPR012337">
    <property type="entry name" value="RNaseH-like_sf"/>
</dbReference>
<keyword evidence="3" id="KW-0548">Nucleotidyltransferase</keyword>
<evidence type="ECO:0000313" key="4">
    <source>
        <dbReference type="Proteomes" id="UP001151760"/>
    </source>
</evidence>
<feature type="region of interest" description="Disordered" evidence="1">
    <location>
        <begin position="281"/>
        <end position="308"/>
    </location>
</feature>
<evidence type="ECO:0000259" key="2">
    <source>
        <dbReference type="Pfam" id="PF17919"/>
    </source>
</evidence>
<proteinExistence type="predicted"/>